<keyword evidence="2" id="KW-0675">Receptor</keyword>
<feature type="compositionally biased region" description="Basic and acidic residues" evidence="1">
    <location>
        <begin position="377"/>
        <end position="394"/>
    </location>
</feature>
<dbReference type="PANTHER" id="PTHR34153:SF2">
    <property type="entry name" value="SI:CH211-262H13.3-RELATED"/>
    <property type="match status" value="1"/>
</dbReference>
<reference evidence="2" key="1">
    <citation type="journal article" date="2018" name="PLoS Negl. Trop. Dis.">
        <title>Sialome diversity of ticks revealed by RNAseq of single tick salivary glands.</title>
        <authorList>
            <person name="Perner J."/>
            <person name="Kropackova S."/>
            <person name="Kopacek P."/>
            <person name="Ribeiro J.M."/>
        </authorList>
    </citation>
    <scope>NUCLEOTIDE SEQUENCE</scope>
    <source>
        <strain evidence="2">Siblings of single egg batch collected in Ceske Budejovice</strain>
        <tissue evidence="2">Salivary glands</tissue>
    </source>
</reference>
<protein>
    <submittedName>
        <fullName evidence="2">Putative gamma-aminobutyric acid receptor subunit epsilon</fullName>
    </submittedName>
</protein>
<accession>A0A147BED2</accession>
<feature type="region of interest" description="Disordered" evidence="1">
    <location>
        <begin position="108"/>
        <end position="189"/>
    </location>
</feature>
<dbReference type="AlphaFoldDB" id="A0A147BED2"/>
<dbReference type="EMBL" id="GEGO01006602">
    <property type="protein sequence ID" value="JAR88802.1"/>
    <property type="molecule type" value="Transcribed_RNA"/>
</dbReference>
<feature type="compositionally biased region" description="Basic and acidic residues" evidence="1">
    <location>
        <begin position="130"/>
        <end position="142"/>
    </location>
</feature>
<evidence type="ECO:0000313" key="2">
    <source>
        <dbReference type="EMBL" id="JAR88802.1"/>
    </source>
</evidence>
<evidence type="ECO:0000256" key="1">
    <source>
        <dbReference type="SAM" id="MobiDB-lite"/>
    </source>
</evidence>
<sequence>KNYYVVRFYTEKDVVSVVPRKWMRGIDYCLWPPKDLAGSKLLDAAEKGMEPSKNWKIFPVITMGGSSTYKKADSKLKEALITSCLESSAASGDDRENIQPSNIEVQENFPLPAAPPGWKGPQGARASRPAQKDSRPTRKGGREAPPAIRKGGRDAPAPAPARKGSREAPAPTGKEGREGASAGTGQRHQALQKGAEACVMDGFQTVALKVLLKVQDQNKEILEQNNLIIRQQNSILVRIEVLEQGPRQPNEPPPPELPRLPLETMREFEEVEGSLQSAPLRVALRKELSTLGGTTLSNIVRLVMERTVRKEIQLQFSLMGRKGKRSFKGTRLYDVVLAAVRARLRHLRGGDKNKEQGPTNTTQDIERALSKWLASAADREGGRQLRAAPKDRPSPHRHPAGSSYSGGQHPDGGACTSHHVWSSPPQASGPHTPTRPLHTSGPHTPIRPLHTSSPCSRLSPLSCGSPSQTPCPSPRWSDITGSP</sequence>
<feature type="non-terminal residue" evidence="2">
    <location>
        <position position="1"/>
    </location>
</feature>
<feature type="compositionally biased region" description="Low complexity" evidence="1">
    <location>
        <begin position="452"/>
        <end position="467"/>
    </location>
</feature>
<dbReference type="PANTHER" id="PTHR34153">
    <property type="entry name" value="SI:CH211-262H13.3-RELATED-RELATED"/>
    <property type="match status" value="1"/>
</dbReference>
<feature type="region of interest" description="Disordered" evidence="1">
    <location>
        <begin position="377"/>
        <end position="483"/>
    </location>
</feature>
<proteinExistence type="predicted"/>
<feature type="compositionally biased region" description="Polar residues" evidence="1">
    <location>
        <begin position="419"/>
        <end position="431"/>
    </location>
</feature>
<name>A0A147BED2_IXORI</name>
<organism evidence="2">
    <name type="scientific">Ixodes ricinus</name>
    <name type="common">Common tick</name>
    <name type="synonym">Acarus ricinus</name>
    <dbReference type="NCBI Taxonomy" id="34613"/>
    <lineage>
        <taxon>Eukaryota</taxon>
        <taxon>Metazoa</taxon>
        <taxon>Ecdysozoa</taxon>
        <taxon>Arthropoda</taxon>
        <taxon>Chelicerata</taxon>
        <taxon>Arachnida</taxon>
        <taxon>Acari</taxon>
        <taxon>Parasitiformes</taxon>
        <taxon>Ixodida</taxon>
        <taxon>Ixodoidea</taxon>
        <taxon>Ixodidae</taxon>
        <taxon>Ixodinae</taxon>
        <taxon>Ixodes</taxon>
    </lineage>
</organism>